<dbReference type="Pfam" id="PF00378">
    <property type="entry name" value="ECH_1"/>
    <property type="match status" value="1"/>
</dbReference>
<dbReference type="PANTHER" id="PTHR43459">
    <property type="entry name" value="ENOYL-COA HYDRATASE"/>
    <property type="match status" value="1"/>
</dbReference>
<sequence length="264" mass="27122">MQQNCRIEDRGTHLVVVNDNPQRRNALTPGFYDGLRAALAQAAAEPRIAAVVVTGAEGFFCAGGDLTMLMTAQGMTHARRRAAIEDLQSLIRSILDCPRPVIAAVEGGAAGAGFSLALACDLIVAARDARFTASYINAGLIPDGGLTGSLTAALPPALVAEICLLGRPVEAQRLLDLGAINAVAEPGEVLAAAEAMAHRLAQGPAEAQAGIKALLTGARAALMDAQLDAEVEPMAIALASAEAGEGIAAFLGKRAPDFAALRRR</sequence>
<evidence type="ECO:0000313" key="4">
    <source>
        <dbReference type="Proteomes" id="UP000218023"/>
    </source>
</evidence>
<gene>
    <name evidence="3" type="ORF">CK240_00910</name>
</gene>
<dbReference type="AlphaFoldDB" id="A0A2A2GP97"/>
<dbReference type="EC" id="4.2.1.17" evidence="3"/>
<dbReference type="GO" id="GO:0004300">
    <property type="term" value="F:enoyl-CoA hydratase activity"/>
    <property type="evidence" value="ECO:0007669"/>
    <property type="project" value="UniProtKB-EC"/>
</dbReference>
<evidence type="ECO:0000313" key="3">
    <source>
        <dbReference type="EMBL" id="PAU98735.1"/>
    </source>
</evidence>
<evidence type="ECO:0000256" key="2">
    <source>
        <dbReference type="RuleBase" id="RU003707"/>
    </source>
</evidence>
<dbReference type="NCBIfam" id="NF046063">
    <property type="entry name" value="oxepin_alt"/>
    <property type="match status" value="1"/>
</dbReference>
<name>A0A2A2GP97_9RHOB</name>
<dbReference type="SUPFAM" id="SSF52096">
    <property type="entry name" value="ClpP/crotonase"/>
    <property type="match status" value="1"/>
</dbReference>
<dbReference type="Proteomes" id="UP000218023">
    <property type="component" value="Unassembled WGS sequence"/>
</dbReference>
<proteinExistence type="inferred from homology"/>
<evidence type="ECO:0000256" key="1">
    <source>
        <dbReference type="ARBA" id="ARBA00005254"/>
    </source>
</evidence>
<keyword evidence="4" id="KW-1185">Reference proteome</keyword>
<comment type="caution">
    <text evidence="3">The sequence shown here is derived from an EMBL/GenBank/DDBJ whole genome shotgun (WGS) entry which is preliminary data.</text>
</comment>
<dbReference type="InterPro" id="IPR018376">
    <property type="entry name" value="Enoyl-CoA_hyd/isom_CS"/>
</dbReference>
<dbReference type="Gene3D" id="1.10.12.10">
    <property type="entry name" value="Lyase 2-enoyl-coa Hydratase, Chain A, domain 2"/>
    <property type="match status" value="1"/>
</dbReference>
<organism evidence="3 4">
    <name type="scientific">Paracoccus salipaludis</name>
    <dbReference type="NCBI Taxonomy" id="2032623"/>
    <lineage>
        <taxon>Bacteria</taxon>
        <taxon>Pseudomonadati</taxon>
        <taxon>Pseudomonadota</taxon>
        <taxon>Alphaproteobacteria</taxon>
        <taxon>Rhodobacterales</taxon>
        <taxon>Paracoccaceae</taxon>
        <taxon>Paracoccus</taxon>
    </lineage>
</organism>
<dbReference type="PANTHER" id="PTHR43459:SF1">
    <property type="entry name" value="EG:BACN32G11.4 PROTEIN"/>
    <property type="match status" value="1"/>
</dbReference>
<dbReference type="NCBIfam" id="NF005700">
    <property type="entry name" value="PRK07511.1"/>
    <property type="match status" value="1"/>
</dbReference>
<protein>
    <submittedName>
        <fullName evidence="3">Enoyl-CoA hydratase</fullName>
        <ecNumber evidence="3">4.2.1.17</ecNumber>
    </submittedName>
</protein>
<dbReference type="PROSITE" id="PS00166">
    <property type="entry name" value="ENOYL_COA_HYDRATASE"/>
    <property type="match status" value="1"/>
</dbReference>
<accession>A0A2A2GP97</accession>
<dbReference type="CDD" id="cd06558">
    <property type="entry name" value="crotonase-like"/>
    <property type="match status" value="1"/>
</dbReference>
<dbReference type="Gene3D" id="3.90.226.10">
    <property type="entry name" value="2-enoyl-CoA Hydratase, Chain A, domain 1"/>
    <property type="match status" value="1"/>
</dbReference>
<comment type="similarity">
    <text evidence="1 2">Belongs to the enoyl-CoA hydratase/isomerase family.</text>
</comment>
<reference evidence="3 4" key="1">
    <citation type="submission" date="2017-09" db="EMBL/GenBank/DDBJ databases">
        <title>Paracoccus alkalisoli sp. nov., isolated from saline alkaline soil.</title>
        <authorList>
            <person name="Dong X."/>
            <person name="Zhang G."/>
        </authorList>
    </citation>
    <scope>NUCLEOTIDE SEQUENCE [LARGE SCALE GENOMIC DNA]</scope>
    <source>
        <strain evidence="3 4">WN007</strain>
    </source>
</reference>
<dbReference type="OrthoDB" id="7619812at2"/>
<dbReference type="InterPro" id="IPR029045">
    <property type="entry name" value="ClpP/crotonase-like_dom_sf"/>
</dbReference>
<dbReference type="InterPro" id="IPR014748">
    <property type="entry name" value="Enoyl-CoA_hydra_C"/>
</dbReference>
<keyword evidence="3" id="KW-0456">Lyase</keyword>
<dbReference type="EMBL" id="NSJZ01000001">
    <property type="protein sequence ID" value="PAU98735.1"/>
    <property type="molecule type" value="Genomic_DNA"/>
</dbReference>
<dbReference type="InterPro" id="IPR001753">
    <property type="entry name" value="Enoyl-CoA_hydra/iso"/>
</dbReference>
<dbReference type="RefSeq" id="WP_095638453.1">
    <property type="nucleotide sequence ID" value="NZ_NSJZ01000001.1"/>
</dbReference>